<keyword evidence="3 7" id="KW-1133">Transmembrane helix</keyword>
<dbReference type="InterPro" id="IPR052205">
    <property type="entry name" value="FliO/MopB"/>
</dbReference>
<comment type="caution">
    <text evidence="9">The sequence shown here is derived from an EMBL/GenBank/DDBJ whole genome shotgun (WGS) entry which is preliminary data.</text>
</comment>
<feature type="signal peptide" evidence="8">
    <location>
        <begin position="1"/>
        <end position="38"/>
    </location>
</feature>
<keyword evidence="4 7" id="KW-0472">Membrane</keyword>
<keyword evidence="8" id="KW-0732">Signal</keyword>
<dbReference type="InterPro" id="IPR022781">
    <property type="entry name" value="Flagellar_biosynth_FliO"/>
</dbReference>
<gene>
    <name evidence="9" type="primary">fliO</name>
    <name evidence="9" type="ORF">PQR63_03600</name>
</gene>
<keyword evidence="9" id="KW-0282">Flagellum</keyword>
<keyword evidence="5 7" id="KW-0975">Bacterial flagellum</keyword>
<evidence type="ECO:0000256" key="2">
    <source>
        <dbReference type="ARBA" id="ARBA00022692"/>
    </source>
</evidence>
<evidence type="ECO:0000256" key="7">
    <source>
        <dbReference type="RuleBase" id="RU362064"/>
    </source>
</evidence>
<keyword evidence="9" id="KW-0966">Cell projection</keyword>
<keyword evidence="1 7" id="KW-1003">Cell membrane</keyword>
<keyword evidence="2 7" id="KW-0812">Transmembrane</keyword>
<comment type="similarity">
    <text evidence="6 7">Belongs to the FliO/MopB family.</text>
</comment>
<comment type="subcellular location">
    <subcellularLocation>
        <location evidence="7">Cell membrane</location>
    </subcellularLocation>
    <subcellularLocation>
        <location evidence="7">Bacterial flagellum basal body</location>
    </subcellularLocation>
</comment>
<keyword evidence="10" id="KW-1185">Reference proteome</keyword>
<dbReference type="PANTHER" id="PTHR38766">
    <property type="entry name" value="FLAGELLAR PROTEIN FLIO"/>
    <property type="match status" value="1"/>
</dbReference>
<evidence type="ECO:0000256" key="1">
    <source>
        <dbReference type="ARBA" id="ARBA00022475"/>
    </source>
</evidence>
<dbReference type="Proteomes" id="UP001629214">
    <property type="component" value="Unassembled WGS sequence"/>
</dbReference>
<protein>
    <recommendedName>
        <fullName evidence="7">Flagellar protein</fullName>
    </recommendedName>
</protein>
<evidence type="ECO:0000256" key="3">
    <source>
        <dbReference type="ARBA" id="ARBA00022989"/>
    </source>
</evidence>
<sequence length="160" mass="16637">MSRPSRLGLTAACRFYSRSFYSLIAVIPAALAAGAVQAAEQQPAAALPSTTGSIFTMLLGLIAVLALMVGIAWLFKRSGLAPSTNGNAVAKIIGGVSVGTRERVMVIEVADQWIVVGVAPGRVNTLATMPRQEHVAAPATASANFASWLKQTIDKRNGSS</sequence>
<evidence type="ECO:0000256" key="8">
    <source>
        <dbReference type="SAM" id="SignalP"/>
    </source>
</evidence>
<dbReference type="Pfam" id="PF04347">
    <property type="entry name" value="FliO"/>
    <property type="match status" value="1"/>
</dbReference>
<evidence type="ECO:0000256" key="5">
    <source>
        <dbReference type="ARBA" id="ARBA00023143"/>
    </source>
</evidence>
<proteinExistence type="inferred from homology"/>
<keyword evidence="9" id="KW-0969">Cilium</keyword>
<reference evidence="9 10" key="1">
    <citation type="journal article" date="2024" name="Chem. Sci.">
        <title>Discovery of megapolipeptins by genome mining of a Burkholderiales bacteria collection.</title>
        <authorList>
            <person name="Paulo B.S."/>
            <person name="Recchia M.J.J."/>
            <person name="Lee S."/>
            <person name="Fergusson C.H."/>
            <person name="Romanowski S.B."/>
            <person name="Hernandez A."/>
            <person name="Krull N."/>
            <person name="Liu D.Y."/>
            <person name="Cavanagh H."/>
            <person name="Bos A."/>
            <person name="Gray C.A."/>
            <person name="Murphy B.T."/>
            <person name="Linington R.G."/>
            <person name="Eustaquio A.S."/>
        </authorList>
    </citation>
    <scope>NUCLEOTIDE SEQUENCE [LARGE SCALE GENOMIC DNA]</scope>
    <source>
        <strain evidence="9 10">RL21-008-BIB-B</strain>
    </source>
</reference>
<accession>A0ABW8Z3L9</accession>
<evidence type="ECO:0000313" key="9">
    <source>
        <dbReference type="EMBL" id="MFL9877450.1"/>
    </source>
</evidence>
<dbReference type="NCBIfam" id="TIGR03500">
    <property type="entry name" value="FliO_TIGR"/>
    <property type="match status" value="1"/>
</dbReference>
<dbReference type="PANTHER" id="PTHR38766:SF1">
    <property type="entry name" value="FLAGELLAR PROTEIN FLIO"/>
    <property type="match status" value="1"/>
</dbReference>
<dbReference type="EMBL" id="JAQQFR010000002">
    <property type="protein sequence ID" value="MFL9877450.1"/>
    <property type="molecule type" value="Genomic_DNA"/>
</dbReference>
<name>A0ABW8Z3L9_9BURK</name>
<evidence type="ECO:0000313" key="10">
    <source>
        <dbReference type="Proteomes" id="UP001629214"/>
    </source>
</evidence>
<organism evidence="9 10">
    <name type="scientific">Herbaspirillum rhizosphaerae</name>
    <dbReference type="NCBI Taxonomy" id="346179"/>
    <lineage>
        <taxon>Bacteria</taxon>
        <taxon>Pseudomonadati</taxon>
        <taxon>Pseudomonadota</taxon>
        <taxon>Betaproteobacteria</taxon>
        <taxon>Burkholderiales</taxon>
        <taxon>Oxalobacteraceae</taxon>
        <taxon>Herbaspirillum</taxon>
    </lineage>
</organism>
<feature type="chain" id="PRO_5046992852" description="Flagellar protein" evidence="8">
    <location>
        <begin position="39"/>
        <end position="160"/>
    </location>
</feature>
<dbReference type="RefSeq" id="WP_408165713.1">
    <property type="nucleotide sequence ID" value="NZ_JAQQFR010000002.1"/>
</dbReference>
<evidence type="ECO:0000256" key="6">
    <source>
        <dbReference type="ARBA" id="ARBA00037937"/>
    </source>
</evidence>
<evidence type="ECO:0000256" key="4">
    <source>
        <dbReference type="ARBA" id="ARBA00023136"/>
    </source>
</evidence>
<feature type="transmembrane region" description="Helical" evidence="7">
    <location>
        <begin position="54"/>
        <end position="75"/>
    </location>
</feature>